<name>A0A1F5YD41_9BACT</name>
<organism evidence="1 2">
    <name type="scientific">Candidatus Glassbacteria bacterium GWA2_58_10</name>
    <dbReference type="NCBI Taxonomy" id="1817865"/>
    <lineage>
        <taxon>Bacteria</taxon>
        <taxon>Candidatus Glassiibacteriota</taxon>
    </lineage>
</organism>
<comment type="caution">
    <text evidence="1">The sequence shown here is derived from an EMBL/GenBank/DDBJ whole genome shotgun (WGS) entry which is preliminary data.</text>
</comment>
<dbReference type="Proteomes" id="UP000176992">
    <property type="component" value="Unassembled WGS sequence"/>
</dbReference>
<sequence>MSFFLPELSVDPETQENGRRAAKLKLFSIDTGLFVQKYFTLTCFFGKGEMQHPCHPVEIELSLRPGAAALGSRQVYRLRSSPSRYVPASYDRVIAKSIFLFEQSFEFYEASISQRILAITLIQNYLDGWPLSLITAFSEADYA</sequence>
<evidence type="ECO:0000313" key="2">
    <source>
        <dbReference type="Proteomes" id="UP000176992"/>
    </source>
</evidence>
<evidence type="ECO:0000313" key="1">
    <source>
        <dbReference type="EMBL" id="OGF98049.1"/>
    </source>
</evidence>
<proteinExistence type="predicted"/>
<dbReference type="EMBL" id="MFIV01000177">
    <property type="protein sequence ID" value="OGF98049.1"/>
    <property type="molecule type" value="Genomic_DNA"/>
</dbReference>
<protein>
    <submittedName>
        <fullName evidence="1">Uncharacterized protein</fullName>
    </submittedName>
</protein>
<accession>A0A1F5YD41</accession>
<dbReference type="AlphaFoldDB" id="A0A1F5YD41"/>
<reference evidence="1 2" key="1">
    <citation type="journal article" date="2016" name="Nat. Commun.">
        <title>Thousands of microbial genomes shed light on interconnected biogeochemical processes in an aquifer system.</title>
        <authorList>
            <person name="Anantharaman K."/>
            <person name="Brown C.T."/>
            <person name="Hug L.A."/>
            <person name="Sharon I."/>
            <person name="Castelle C.J."/>
            <person name="Probst A.J."/>
            <person name="Thomas B.C."/>
            <person name="Singh A."/>
            <person name="Wilkins M.J."/>
            <person name="Karaoz U."/>
            <person name="Brodie E.L."/>
            <person name="Williams K.H."/>
            <person name="Hubbard S.S."/>
            <person name="Banfield J.F."/>
        </authorList>
    </citation>
    <scope>NUCLEOTIDE SEQUENCE [LARGE SCALE GENOMIC DNA]</scope>
</reference>
<gene>
    <name evidence="1" type="ORF">A2Z86_04835</name>
</gene>